<dbReference type="Proteomes" id="UP001352852">
    <property type="component" value="Unassembled WGS sequence"/>
</dbReference>
<evidence type="ECO:0000313" key="1">
    <source>
        <dbReference type="EMBL" id="MED6270482.1"/>
    </source>
</evidence>
<proteinExistence type="predicted"/>
<dbReference type="EMBL" id="JAHUTJ010017098">
    <property type="protein sequence ID" value="MED6270482.1"/>
    <property type="molecule type" value="Genomic_DNA"/>
</dbReference>
<keyword evidence="2" id="KW-1185">Reference proteome</keyword>
<gene>
    <name evidence="1" type="ORF">CHARACLAT_010863</name>
</gene>
<protein>
    <submittedName>
        <fullName evidence="1">Uncharacterized protein</fullName>
    </submittedName>
</protein>
<accession>A0ABU7D5R0</accession>
<comment type="caution">
    <text evidence="1">The sequence shown here is derived from an EMBL/GenBank/DDBJ whole genome shotgun (WGS) entry which is preliminary data.</text>
</comment>
<reference evidence="1 2" key="1">
    <citation type="submission" date="2021-06" db="EMBL/GenBank/DDBJ databases">
        <authorList>
            <person name="Palmer J.M."/>
        </authorList>
    </citation>
    <scope>NUCLEOTIDE SEQUENCE [LARGE SCALE GENOMIC DNA]</scope>
    <source>
        <strain evidence="1 2">CL_MEX2019</strain>
        <tissue evidence="1">Muscle</tissue>
    </source>
</reference>
<organism evidence="1 2">
    <name type="scientific">Characodon lateralis</name>
    <dbReference type="NCBI Taxonomy" id="208331"/>
    <lineage>
        <taxon>Eukaryota</taxon>
        <taxon>Metazoa</taxon>
        <taxon>Chordata</taxon>
        <taxon>Craniata</taxon>
        <taxon>Vertebrata</taxon>
        <taxon>Euteleostomi</taxon>
        <taxon>Actinopterygii</taxon>
        <taxon>Neopterygii</taxon>
        <taxon>Teleostei</taxon>
        <taxon>Neoteleostei</taxon>
        <taxon>Acanthomorphata</taxon>
        <taxon>Ovalentaria</taxon>
        <taxon>Atherinomorphae</taxon>
        <taxon>Cyprinodontiformes</taxon>
        <taxon>Goodeidae</taxon>
        <taxon>Characodon</taxon>
    </lineage>
</organism>
<sequence length="85" mass="9335">MVINTLPPAGDQNPGIPQVDQIKGPQHAGCRLKSCLSRLPVVEDLLDESLIPLWGLRWAVCGHRCGPLTSSLVKKQNKVSSNWCY</sequence>
<evidence type="ECO:0000313" key="2">
    <source>
        <dbReference type="Proteomes" id="UP001352852"/>
    </source>
</evidence>
<name>A0ABU7D5R0_9TELE</name>